<gene>
    <name evidence="2" type="ORF">DZF97_08835</name>
</gene>
<reference evidence="2 3" key="1">
    <citation type="submission" date="2018-08" db="EMBL/GenBank/DDBJ databases">
        <title>Genome Sequence of Clavibacter michiganensis Subspecies type strains, and the Atypical Peach-Colored Strains Isolated from Tomato.</title>
        <authorList>
            <person name="Osdaghi E."/>
            <person name="Portier P."/>
            <person name="Briand M."/>
            <person name="Jacques M.-A."/>
        </authorList>
    </citation>
    <scope>NUCLEOTIDE SEQUENCE [LARGE SCALE GENOMIC DNA]</scope>
    <source>
        <strain evidence="2 3">CFBP 7577</strain>
    </source>
</reference>
<proteinExistence type="predicted"/>
<organism evidence="2 3">
    <name type="scientific">Clavibacter nebraskensis</name>
    <dbReference type="NCBI Taxonomy" id="31963"/>
    <lineage>
        <taxon>Bacteria</taxon>
        <taxon>Bacillati</taxon>
        <taxon>Actinomycetota</taxon>
        <taxon>Actinomycetes</taxon>
        <taxon>Micrococcales</taxon>
        <taxon>Microbacteriaceae</taxon>
        <taxon>Clavibacter</taxon>
    </lineage>
</organism>
<accession>A0A399PYB0</accession>
<feature type="transmembrane region" description="Helical" evidence="1">
    <location>
        <begin position="392"/>
        <end position="411"/>
    </location>
</feature>
<evidence type="ECO:0000313" key="2">
    <source>
        <dbReference type="EMBL" id="RIJ11344.1"/>
    </source>
</evidence>
<sequence length="451" mass="49600">MEPLMTVDRNLIDVPEATVVLLSRPLEWRTRVVEEIVVDSATSCLRRRSLQVAPLRSLLGGFVDGGDTHALVAINVAPVPRGPLVDFDIEGPLGEAWLLPRVEIGRRQALYIATLSQACGHEVSDGLLELITAILGFTGEWFAEGRVADLEEYLDVGLDNRPSRESVAQWRAIGDACREILRPRLDAFDRYSAPENPAIVLPELFANGVVSTEAGATAVLGEYRAMLEHAEERADDETPDEAVDLLVSLADYGNDFDLIVGMRVPLDEPFLIKYSERRDLRLSLLRGSGSQKLVIADAQTNHFTFKVTDPNVRISHFAARQVASNAYAYGAFQSREDGQSRAVYAHDPDRDYRIRLTFRLAFLRRLQVIPYLAFVLLALLTLALIHEAPTQLKDLALIVGPSALAASVLLAREPSTLGSRLRFVSSGLLFLALLSQLGVAVGLYLGLLPRA</sequence>
<feature type="transmembrane region" description="Helical" evidence="1">
    <location>
        <begin position="368"/>
        <end position="386"/>
    </location>
</feature>
<keyword evidence="1" id="KW-1133">Transmembrane helix</keyword>
<dbReference type="Proteomes" id="UP000265361">
    <property type="component" value="Unassembled WGS sequence"/>
</dbReference>
<dbReference type="EMBL" id="QWED01000242">
    <property type="protein sequence ID" value="RIJ11344.1"/>
    <property type="molecule type" value="Genomic_DNA"/>
</dbReference>
<keyword evidence="1" id="KW-0472">Membrane</keyword>
<dbReference type="AlphaFoldDB" id="A0A399PYB0"/>
<evidence type="ECO:0000256" key="1">
    <source>
        <dbReference type="SAM" id="Phobius"/>
    </source>
</evidence>
<comment type="caution">
    <text evidence="2">The sequence shown here is derived from an EMBL/GenBank/DDBJ whole genome shotgun (WGS) entry which is preliminary data.</text>
</comment>
<evidence type="ECO:0000313" key="3">
    <source>
        <dbReference type="Proteomes" id="UP000265361"/>
    </source>
</evidence>
<feature type="transmembrane region" description="Helical" evidence="1">
    <location>
        <begin position="423"/>
        <end position="447"/>
    </location>
</feature>
<keyword evidence="1" id="KW-0812">Transmembrane</keyword>
<protein>
    <submittedName>
        <fullName evidence="2">Uncharacterized protein</fullName>
    </submittedName>
</protein>
<name>A0A399PYB0_9MICO</name>